<evidence type="ECO:0000259" key="1">
    <source>
        <dbReference type="Pfam" id="PF07992"/>
    </source>
</evidence>
<name>A0A8H4QYE7_9AGAR</name>
<organism evidence="2 3">
    <name type="scientific">Agrocybe pediades</name>
    <dbReference type="NCBI Taxonomy" id="84607"/>
    <lineage>
        <taxon>Eukaryota</taxon>
        <taxon>Fungi</taxon>
        <taxon>Dikarya</taxon>
        <taxon>Basidiomycota</taxon>
        <taxon>Agaricomycotina</taxon>
        <taxon>Agaricomycetes</taxon>
        <taxon>Agaricomycetidae</taxon>
        <taxon>Agaricales</taxon>
        <taxon>Agaricineae</taxon>
        <taxon>Strophariaceae</taxon>
        <taxon>Agrocybe</taxon>
    </lineage>
</organism>
<reference evidence="2 3" key="1">
    <citation type="submission" date="2019-12" db="EMBL/GenBank/DDBJ databases">
        <authorList>
            <person name="Floudas D."/>
            <person name="Bentzer J."/>
            <person name="Ahren D."/>
            <person name="Johansson T."/>
            <person name="Persson P."/>
            <person name="Tunlid A."/>
        </authorList>
    </citation>
    <scope>NUCLEOTIDE SEQUENCE [LARGE SCALE GENOMIC DNA]</scope>
    <source>
        <strain evidence="2 3">CBS 102.39</strain>
    </source>
</reference>
<dbReference type="PANTHER" id="PTHR43735">
    <property type="entry name" value="APOPTOSIS-INDUCING FACTOR 1"/>
    <property type="match status" value="1"/>
</dbReference>
<dbReference type="InterPro" id="IPR036188">
    <property type="entry name" value="FAD/NAD-bd_sf"/>
</dbReference>
<evidence type="ECO:0000313" key="3">
    <source>
        <dbReference type="Proteomes" id="UP000521872"/>
    </source>
</evidence>
<dbReference type="SUPFAM" id="SSF51905">
    <property type="entry name" value="FAD/NAD(P)-binding domain"/>
    <property type="match status" value="1"/>
</dbReference>
<dbReference type="PRINTS" id="PR00368">
    <property type="entry name" value="FADPNR"/>
</dbReference>
<gene>
    <name evidence="2" type="ORF">D9613_004652</name>
</gene>
<evidence type="ECO:0000313" key="2">
    <source>
        <dbReference type="EMBL" id="KAF4619471.1"/>
    </source>
</evidence>
<dbReference type="GO" id="GO:0005737">
    <property type="term" value="C:cytoplasm"/>
    <property type="evidence" value="ECO:0007669"/>
    <property type="project" value="TreeGrafter"/>
</dbReference>
<dbReference type="PRINTS" id="PR00411">
    <property type="entry name" value="PNDRDTASEI"/>
</dbReference>
<protein>
    <recommendedName>
        <fullName evidence="1">FAD/NAD(P)-binding domain-containing protein</fullName>
    </recommendedName>
</protein>
<proteinExistence type="predicted"/>
<keyword evidence="3" id="KW-1185">Reference proteome</keyword>
<accession>A0A8H4QYE7</accession>
<dbReference type="PANTHER" id="PTHR43735:SF2">
    <property type="entry name" value="FE-REGULATED PROTEIN 8"/>
    <property type="match status" value="1"/>
</dbReference>
<dbReference type="EMBL" id="JAACJL010000016">
    <property type="protein sequence ID" value="KAF4619471.1"/>
    <property type="molecule type" value="Genomic_DNA"/>
</dbReference>
<comment type="caution">
    <text evidence="2">The sequence shown here is derived from an EMBL/GenBank/DDBJ whole genome shotgun (WGS) entry which is preliminary data.</text>
</comment>
<dbReference type="GO" id="GO:0004174">
    <property type="term" value="F:electron-transferring-flavoprotein dehydrogenase activity"/>
    <property type="evidence" value="ECO:0007669"/>
    <property type="project" value="TreeGrafter"/>
</dbReference>
<dbReference type="Proteomes" id="UP000521872">
    <property type="component" value="Unassembled WGS sequence"/>
</dbReference>
<dbReference type="AlphaFoldDB" id="A0A8H4QYE7"/>
<feature type="domain" description="FAD/NAD(P)-binding" evidence="1">
    <location>
        <begin position="13"/>
        <end position="351"/>
    </location>
</feature>
<sequence>MTLPSLVSRQTKTVVVLGISYGGKKAVQTLAHGLPSGWRLVVVDRNAHAHHVFVMPRYAVVPGHDHKAFIPYKNIFHLNQPKPEYICLHAAVTSIRPDHVTLSRAFPEYGFPTPTIPFDYAIYALGSHLPPSLDLWASPSTNVVAPPAPYSGTKEEGLRWLQEKRNVIEKASSVLVVGGGALGIQFATDIKSVYPEKQVTLVHSRARLLPRFDEKMHEEVVATCKELEIELILGERLDVSSINNRSESNADVKKVVKTTTGREIAADLLLLCTGQAPNTELLKEMDSSTVNKSNGLARVTRSLQLTTSSQYLDSSSGVHPGDAAYPNIFVIGDAGDAFGAIAAGHNANQQGEIAATNILRLIENRTSPGSEEPLLEYSPGLPSIKVSLGLTKAVFQKNGKVGVLTDGVPEMNPRRMWRMFGMLVENEEDMFL</sequence>
<dbReference type="Gene3D" id="3.50.50.100">
    <property type="match status" value="1"/>
</dbReference>
<dbReference type="Pfam" id="PF07992">
    <property type="entry name" value="Pyr_redox_2"/>
    <property type="match status" value="1"/>
</dbReference>
<dbReference type="GO" id="GO:0050660">
    <property type="term" value="F:flavin adenine dinucleotide binding"/>
    <property type="evidence" value="ECO:0007669"/>
    <property type="project" value="TreeGrafter"/>
</dbReference>
<dbReference type="InterPro" id="IPR023753">
    <property type="entry name" value="FAD/NAD-binding_dom"/>
</dbReference>